<name>A0AAP0BWL5_9ASPA</name>
<feature type="signal peptide" evidence="2">
    <location>
        <begin position="1"/>
        <end position="24"/>
    </location>
</feature>
<evidence type="ECO:0000256" key="1">
    <source>
        <dbReference type="SAM" id="MobiDB-lite"/>
    </source>
</evidence>
<proteinExistence type="predicted"/>
<dbReference type="InterPro" id="IPR055298">
    <property type="entry name" value="AtLOH3-like"/>
</dbReference>
<evidence type="ECO:0000313" key="4">
    <source>
        <dbReference type="Proteomes" id="UP001418222"/>
    </source>
</evidence>
<comment type="caution">
    <text evidence="3">The sequence shown here is derived from an EMBL/GenBank/DDBJ whole genome shotgun (WGS) entry which is preliminary data.</text>
</comment>
<organism evidence="3 4">
    <name type="scientific">Platanthera zijinensis</name>
    <dbReference type="NCBI Taxonomy" id="2320716"/>
    <lineage>
        <taxon>Eukaryota</taxon>
        <taxon>Viridiplantae</taxon>
        <taxon>Streptophyta</taxon>
        <taxon>Embryophyta</taxon>
        <taxon>Tracheophyta</taxon>
        <taxon>Spermatophyta</taxon>
        <taxon>Magnoliopsida</taxon>
        <taxon>Liliopsida</taxon>
        <taxon>Asparagales</taxon>
        <taxon>Orchidaceae</taxon>
        <taxon>Orchidoideae</taxon>
        <taxon>Orchideae</taxon>
        <taxon>Orchidinae</taxon>
        <taxon>Platanthera</taxon>
    </lineage>
</organism>
<evidence type="ECO:0000313" key="3">
    <source>
        <dbReference type="EMBL" id="KAK8951050.1"/>
    </source>
</evidence>
<keyword evidence="4" id="KW-1185">Reference proteome</keyword>
<feature type="compositionally biased region" description="Polar residues" evidence="1">
    <location>
        <begin position="44"/>
        <end position="53"/>
    </location>
</feature>
<dbReference type="AlphaFoldDB" id="A0AAP0BWL5"/>
<dbReference type="PANTHER" id="PTHR11697:SF230">
    <property type="entry name" value="ZINC FINGER, MYM DOMAIN CONTAINING 1"/>
    <property type="match status" value="1"/>
</dbReference>
<sequence length="386" mass="43787">MAANSSRVLFSMLILSSLLSISSAGGGRRMAADKPPEISPVQEPKSTSPSSLETSVGFSFLLSSPSQPSPSFQELQKDVGDEDNALLLLNLLLDEYENFTMSLIYGNELDRRSKFVQPMIIVYDLILALSKQDFKCHINVVLACLEAFIKEVSSFCGKHDIDVPDMGEKFIQARRSRRNARDITNYHHFRVEIFNTMKDWMLNELNDRFNEVNTELLLCVSSLDPSDNFISFDKDKLIRLAEYYSCDFTQLDLQILDDQLDIYIFDVRSNKKFSQLNGISGLTAKLVELKKHDHYQLIFQIYDSSKIRNYGGAQIDEAGEHTNDFIDMLPSFITKMENENKVISLKLDSTVFGSAESTCTYFENSELHDFLNMKMIGANILLACIG</sequence>
<dbReference type="PANTHER" id="PTHR11697">
    <property type="entry name" value="GENERAL TRANSCRIPTION FACTOR 2-RELATED ZINC FINGER PROTEIN"/>
    <property type="match status" value="1"/>
</dbReference>
<dbReference type="EMBL" id="JBBWWQ010000003">
    <property type="protein sequence ID" value="KAK8951050.1"/>
    <property type="molecule type" value="Genomic_DNA"/>
</dbReference>
<gene>
    <name evidence="3" type="ORF">KSP39_PZI003847</name>
</gene>
<accession>A0AAP0BWL5</accession>
<protein>
    <submittedName>
        <fullName evidence="3">Uncharacterized protein</fullName>
    </submittedName>
</protein>
<dbReference type="Proteomes" id="UP001418222">
    <property type="component" value="Unassembled WGS sequence"/>
</dbReference>
<feature type="chain" id="PRO_5043017102" evidence="2">
    <location>
        <begin position="25"/>
        <end position="386"/>
    </location>
</feature>
<evidence type="ECO:0000256" key="2">
    <source>
        <dbReference type="SAM" id="SignalP"/>
    </source>
</evidence>
<feature type="region of interest" description="Disordered" evidence="1">
    <location>
        <begin position="29"/>
        <end position="53"/>
    </location>
</feature>
<reference evidence="3 4" key="1">
    <citation type="journal article" date="2022" name="Nat. Plants">
        <title>Genomes of leafy and leafless Platanthera orchids illuminate the evolution of mycoheterotrophy.</title>
        <authorList>
            <person name="Li M.H."/>
            <person name="Liu K.W."/>
            <person name="Li Z."/>
            <person name="Lu H.C."/>
            <person name="Ye Q.L."/>
            <person name="Zhang D."/>
            <person name="Wang J.Y."/>
            <person name="Li Y.F."/>
            <person name="Zhong Z.M."/>
            <person name="Liu X."/>
            <person name="Yu X."/>
            <person name="Liu D.K."/>
            <person name="Tu X.D."/>
            <person name="Liu B."/>
            <person name="Hao Y."/>
            <person name="Liao X.Y."/>
            <person name="Jiang Y.T."/>
            <person name="Sun W.H."/>
            <person name="Chen J."/>
            <person name="Chen Y.Q."/>
            <person name="Ai Y."/>
            <person name="Zhai J.W."/>
            <person name="Wu S.S."/>
            <person name="Zhou Z."/>
            <person name="Hsiao Y.Y."/>
            <person name="Wu W.L."/>
            <person name="Chen Y.Y."/>
            <person name="Lin Y.F."/>
            <person name="Hsu J.L."/>
            <person name="Li C.Y."/>
            <person name="Wang Z.W."/>
            <person name="Zhao X."/>
            <person name="Zhong W.Y."/>
            <person name="Ma X.K."/>
            <person name="Ma L."/>
            <person name="Huang J."/>
            <person name="Chen G.Z."/>
            <person name="Huang M.Z."/>
            <person name="Huang L."/>
            <person name="Peng D.H."/>
            <person name="Luo Y.B."/>
            <person name="Zou S.Q."/>
            <person name="Chen S.P."/>
            <person name="Lan S."/>
            <person name="Tsai W.C."/>
            <person name="Van de Peer Y."/>
            <person name="Liu Z.J."/>
        </authorList>
    </citation>
    <scope>NUCLEOTIDE SEQUENCE [LARGE SCALE GENOMIC DNA]</scope>
    <source>
        <strain evidence="3">Lor287</strain>
    </source>
</reference>
<keyword evidence="2" id="KW-0732">Signal</keyword>